<dbReference type="AlphaFoldDB" id="A0A8H8DHZ6"/>
<feature type="region of interest" description="Disordered" evidence="1">
    <location>
        <begin position="1"/>
        <end position="23"/>
    </location>
</feature>
<proteinExistence type="predicted"/>
<gene>
    <name evidence="2" type="ORF">BJ554DRAFT_667</name>
</gene>
<reference evidence="2 3" key="1">
    <citation type="journal article" name="Sci. Rep.">
        <title>Genome-scale phylogenetic analyses confirm Olpidium as the closest living zoosporic fungus to the non-flagellated, terrestrial fungi.</title>
        <authorList>
            <person name="Chang Y."/>
            <person name="Rochon D."/>
            <person name="Sekimoto S."/>
            <person name="Wang Y."/>
            <person name="Chovatia M."/>
            <person name="Sandor L."/>
            <person name="Salamov A."/>
            <person name="Grigoriev I.V."/>
            <person name="Stajich J.E."/>
            <person name="Spatafora J.W."/>
        </authorList>
    </citation>
    <scope>NUCLEOTIDE SEQUENCE [LARGE SCALE GENOMIC DNA]</scope>
    <source>
        <strain evidence="2">S191</strain>
    </source>
</reference>
<dbReference type="EMBL" id="JAEFCI010007529">
    <property type="protein sequence ID" value="KAG5459008.1"/>
    <property type="molecule type" value="Genomic_DNA"/>
</dbReference>
<dbReference type="Proteomes" id="UP000673691">
    <property type="component" value="Unassembled WGS sequence"/>
</dbReference>
<sequence length="200" mass="21101">PLKPPTAAPGKEGIQVDSSLEQSTFSGPPPLFLMAVPSAARAAAALPVRLLRASSTAKRSALAPRVVHCAVPPPAARVPRCSLGRPLPVAPNRGFAAAASANEPDDTATEATRFMLDDDDLGVSLFADDDDIYGEKRPDPFPMPEKRAATEAETAENVKAAVLKYADSAVIEKLGGPDAWYSVPLDNPELKFKVTNPRCC</sequence>
<evidence type="ECO:0000313" key="3">
    <source>
        <dbReference type="Proteomes" id="UP000673691"/>
    </source>
</evidence>
<comment type="caution">
    <text evidence="2">The sequence shown here is derived from an EMBL/GenBank/DDBJ whole genome shotgun (WGS) entry which is preliminary data.</text>
</comment>
<feature type="non-terminal residue" evidence="2">
    <location>
        <position position="1"/>
    </location>
</feature>
<evidence type="ECO:0000256" key="1">
    <source>
        <dbReference type="SAM" id="MobiDB-lite"/>
    </source>
</evidence>
<accession>A0A8H8DHZ6</accession>
<protein>
    <submittedName>
        <fullName evidence="2">Uncharacterized protein</fullName>
    </submittedName>
</protein>
<organism evidence="2 3">
    <name type="scientific">Olpidium bornovanus</name>
    <dbReference type="NCBI Taxonomy" id="278681"/>
    <lineage>
        <taxon>Eukaryota</taxon>
        <taxon>Fungi</taxon>
        <taxon>Fungi incertae sedis</taxon>
        <taxon>Olpidiomycota</taxon>
        <taxon>Olpidiomycotina</taxon>
        <taxon>Olpidiomycetes</taxon>
        <taxon>Olpidiales</taxon>
        <taxon>Olpidiaceae</taxon>
        <taxon>Olpidium</taxon>
    </lineage>
</organism>
<keyword evidence="3" id="KW-1185">Reference proteome</keyword>
<name>A0A8H8DHZ6_9FUNG</name>
<evidence type="ECO:0000313" key="2">
    <source>
        <dbReference type="EMBL" id="KAG5459008.1"/>
    </source>
</evidence>